<organism evidence="1 2">
    <name type="scientific">Rheinheimera muenzenbergensis</name>
    <dbReference type="NCBI Taxonomy" id="1193628"/>
    <lineage>
        <taxon>Bacteria</taxon>
        <taxon>Pseudomonadati</taxon>
        <taxon>Pseudomonadota</taxon>
        <taxon>Gammaproteobacteria</taxon>
        <taxon>Chromatiales</taxon>
        <taxon>Chromatiaceae</taxon>
        <taxon>Rheinheimera</taxon>
    </lineage>
</organism>
<gene>
    <name evidence="1" type="ORF">MN202_14265</name>
</gene>
<protein>
    <submittedName>
        <fullName evidence="1">Uncharacterized protein</fullName>
    </submittedName>
</protein>
<name>A0ABU8C913_9GAMM</name>
<sequence length="78" mass="8681">MDSIHIDGLAVTPVSLRIYEELIDIELPHAEVSTVFPKKAHTLSYAFAKDGIAMGYYKILSTESSANQDLTVFTLHKQ</sequence>
<keyword evidence="2" id="KW-1185">Reference proteome</keyword>
<evidence type="ECO:0000313" key="1">
    <source>
        <dbReference type="EMBL" id="MEH8018402.1"/>
    </source>
</evidence>
<comment type="caution">
    <text evidence="1">The sequence shown here is derived from an EMBL/GenBank/DDBJ whole genome shotgun (WGS) entry which is preliminary data.</text>
</comment>
<dbReference type="RefSeq" id="WP_335736808.1">
    <property type="nucleotide sequence ID" value="NZ_JALAAR010000012.1"/>
</dbReference>
<reference evidence="1 2" key="1">
    <citation type="journal article" date="2023" name="Ecotoxicol. Environ. Saf.">
        <title>Mercury remediation potential of mercury-resistant strain Rheinheimera metallidurans sp. nov. isolated from a municipal waste dumping site.</title>
        <authorList>
            <person name="Yadav V."/>
            <person name="Manjhi A."/>
            <person name="Vadakedath N."/>
        </authorList>
    </citation>
    <scope>NUCLEOTIDE SEQUENCE [LARGE SCALE GENOMIC DNA]</scope>
    <source>
        <strain evidence="1 2">E-49</strain>
    </source>
</reference>
<accession>A0ABU8C913</accession>
<proteinExistence type="predicted"/>
<dbReference type="EMBL" id="JALAAR010000012">
    <property type="protein sequence ID" value="MEH8018402.1"/>
    <property type="molecule type" value="Genomic_DNA"/>
</dbReference>
<evidence type="ECO:0000313" key="2">
    <source>
        <dbReference type="Proteomes" id="UP001375382"/>
    </source>
</evidence>
<dbReference type="Proteomes" id="UP001375382">
    <property type="component" value="Unassembled WGS sequence"/>
</dbReference>